<dbReference type="Proteomes" id="UP000014461">
    <property type="component" value="Unassembled WGS sequence"/>
</dbReference>
<sequence>MEQSITLNIPQNLTDEQWEKISEVYRSMDGWLEGLNFPYWYGSEGEEKFISVSFEPSGFLFTGNVSHDFWVGWMTQICAKLSLALGQEVYDATM</sequence>
<organism evidence="1 2">
    <name type="scientific">Agarivorans albus MKT 106</name>
    <dbReference type="NCBI Taxonomy" id="1331007"/>
    <lineage>
        <taxon>Bacteria</taxon>
        <taxon>Pseudomonadati</taxon>
        <taxon>Pseudomonadota</taxon>
        <taxon>Gammaproteobacteria</taxon>
        <taxon>Alteromonadales</taxon>
        <taxon>Alteromonadaceae</taxon>
        <taxon>Agarivorans</taxon>
    </lineage>
</organism>
<accession>R9PPI4</accession>
<comment type="caution">
    <text evidence="1">The sequence shown here is derived from an EMBL/GenBank/DDBJ whole genome shotgun (WGS) entry which is preliminary data.</text>
</comment>
<evidence type="ECO:0000313" key="2">
    <source>
        <dbReference type="Proteomes" id="UP000014461"/>
    </source>
</evidence>
<dbReference type="AlphaFoldDB" id="R9PPI4"/>
<name>R9PPI4_AGAAL</name>
<dbReference type="RefSeq" id="WP_016402987.1">
    <property type="nucleotide sequence ID" value="NZ_BARX01000024.1"/>
</dbReference>
<keyword evidence="2" id="KW-1185">Reference proteome</keyword>
<proteinExistence type="predicted"/>
<protein>
    <submittedName>
        <fullName evidence="1">Uncharacterized protein</fullName>
    </submittedName>
</protein>
<dbReference type="OrthoDB" id="7062268at2"/>
<dbReference type="STRING" id="1331007.AALB_3300"/>
<gene>
    <name evidence="1" type="ORF">AALB_3300</name>
</gene>
<evidence type="ECO:0000313" key="1">
    <source>
        <dbReference type="EMBL" id="GAD03220.1"/>
    </source>
</evidence>
<dbReference type="EMBL" id="BARX01000024">
    <property type="protein sequence ID" value="GAD03220.1"/>
    <property type="molecule type" value="Genomic_DNA"/>
</dbReference>
<reference evidence="1" key="1">
    <citation type="journal article" date="2013" name="Genome Announc.">
        <title>Draft Genome Sequence of Agarivorans albus Strain MKT 106T, an Agarolytic Marine Bacterium.</title>
        <authorList>
            <person name="Yasuike M."/>
            <person name="Nakamura Y."/>
            <person name="Kai W."/>
            <person name="Fujiwara A."/>
            <person name="Fukui Y."/>
            <person name="Satomi M."/>
            <person name="Sano M."/>
        </authorList>
    </citation>
    <scope>NUCLEOTIDE SEQUENCE [LARGE SCALE GENOMIC DNA]</scope>
</reference>